<feature type="region of interest" description="Disordered" evidence="1">
    <location>
        <begin position="654"/>
        <end position="680"/>
    </location>
</feature>
<feature type="domain" description="OTU" evidence="2">
    <location>
        <begin position="11"/>
        <end position="162"/>
    </location>
</feature>
<dbReference type="Proteomes" id="UP001562425">
    <property type="component" value="Unassembled WGS sequence"/>
</dbReference>
<dbReference type="InterPro" id="IPR003323">
    <property type="entry name" value="OTU_dom"/>
</dbReference>
<feature type="region of interest" description="Disordered" evidence="1">
    <location>
        <begin position="1005"/>
        <end position="1024"/>
    </location>
</feature>
<accession>A0ABD1DPJ3</accession>
<dbReference type="InterPro" id="IPR038765">
    <property type="entry name" value="Papain-like_cys_pep_sf"/>
</dbReference>
<dbReference type="PROSITE" id="PS50802">
    <property type="entry name" value="OTU"/>
    <property type="match status" value="1"/>
</dbReference>
<feature type="region of interest" description="Disordered" evidence="1">
    <location>
        <begin position="1199"/>
        <end position="1230"/>
    </location>
</feature>
<dbReference type="SUPFAM" id="SSF56219">
    <property type="entry name" value="DNase I-like"/>
    <property type="match status" value="1"/>
</dbReference>
<feature type="region of interest" description="Disordered" evidence="1">
    <location>
        <begin position="467"/>
        <end position="493"/>
    </location>
</feature>
<evidence type="ECO:0008006" key="6">
    <source>
        <dbReference type="Google" id="ProtNLM"/>
    </source>
</evidence>
<dbReference type="SUPFAM" id="SSF56672">
    <property type="entry name" value="DNA/RNA polymerases"/>
    <property type="match status" value="1"/>
</dbReference>
<evidence type="ECO:0000313" key="4">
    <source>
        <dbReference type="EMBL" id="KAL1400304.1"/>
    </source>
</evidence>
<dbReference type="Pfam" id="PF03372">
    <property type="entry name" value="Exo_endo_phos"/>
    <property type="match status" value="1"/>
</dbReference>
<feature type="domain" description="Reverse transcriptase" evidence="3">
    <location>
        <begin position="537"/>
        <end position="920"/>
    </location>
</feature>
<dbReference type="SUPFAM" id="SSF54001">
    <property type="entry name" value="Cysteine proteinases"/>
    <property type="match status" value="1"/>
</dbReference>
<proteinExistence type="predicted"/>
<dbReference type="InterPro" id="IPR005135">
    <property type="entry name" value="Endo/exonuclease/phosphatase"/>
</dbReference>
<dbReference type="Pfam" id="PF00078">
    <property type="entry name" value="RVT_1"/>
    <property type="match status" value="1"/>
</dbReference>
<evidence type="ECO:0000256" key="1">
    <source>
        <dbReference type="SAM" id="MobiDB-lite"/>
    </source>
</evidence>
<gene>
    <name evidence="4" type="ORF">pipiens_007547</name>
</gene>
<evidence type="ECO:0000259" key="2">
    <source>
        <dbReference type="PROSITE" id="PS50802"/>
    </source>
</evidence>
<feature type="compositionally biased region" description="Basic and acidic residues" evidence="1">
    <location>
        <begin position="1056"/>
        <end position="1073"/>
    </location>
</feature>
<feature type="compositionally biased region" description="Acidic residues" evidence="1">
    <location>
        <begin position="1199"/>
        <end position="1208"/>
    </location>
</feature>
<feature type="region of interest" description="Disordered" evidence="1">
    <location>
        <begin position="1041"/>
        <end position="1102"/>
    </location>
</feature>
<dbReference type="InterPro" id="IPR043502">
    <property type="entry name" value="DNA/RNA_pol_sf"/>
</dbReference>
<organism evidence="4 5">
    <name type="scientific">Culex pipiens pipiens</name>
    <name type="common">Northern house mosquito</name>
    <dbReference type="NCBI Taxonomy" id="38569"/>
    <lineage>
        <taxon>Eukaryota</taxon>
        <taxon>Metazoa</taxon>
        <taxon>Ecdysozoa</taxon>
        <taxon>Arthropoda</taxon>
        <taxon>Hexapoda</taxon>
        <taxon>Insecta</taxon>
        <taxon>Pterygota</taxon>
        <taxon>Neoptera</taxon>
        <taxon>Endopterygota</taxon>
        <taxon>Diptera</taxon>
        <taxon>Nematocera</taxon>
        <taxon>Culicoidea</taxon>
        <taxon>Culicidae</taxon>
        <taxon>Culicinae</taxon>
        <taxon>Culicini</taxon>
        <taxon>Culex</taxon>
        <taxon>Culex</taxon>
    </lineage>
</organism>
<dbReference type="InterPro" id="IPR000477">
    <property type="entry name" value="RT_dom"/>
</dbReference>
<evidence type="ECO:0000259" key="3">
    <source>
        <dbReference type="PROSITE" id="PS50878"/>
    </source>
</evidence>
<feature type="compositionally biased region" description="Basic and acidic residues" evidence="1">
    <location>
        <begin position="477"/>
        <end position="486"/>
    </location>
</feature>
<name>A0ABD1DPJ3_CULPP</name>
<dbReference type="PANTHER" id="PTHR47027:SF20">
    <property type="entry name" value="REVERSE TRANSCRIPTASE-LIKE PROTEIN WITH RNA-DIRECTED DNA POLYMERASE DOMAIN"/>
    <property type="match status" value="1"/>
</dbReference>
<dbReference type="InterPro" id="IPR036691">
    <property type="entry name" value="Endo/exonu/phosph_ase_sf"/>
</dbReference>
<protein>
    <recommendedName>
        <fullName evidence="6">Reverse transcriptase domain-containing protein</fullName>
    </recommendedName>
</protein>
<dbReference type="PROSITE" id="PS50878">
    <property type="entry name" value="RT_POL"/>
    <property type="match status" value="1"/>
</dbReference>
<keyword evidence="5" id="KW-1185">Reference proteome</keyword>
<sequence length="1230" mass="139742">MEPIKYNGGYVLVRKIKGDGHCLFAAIVCQFHGTQETDAGHIQRIMELRNQVVVYIRSHMEDFRMSLEDTIRDNRYPGADTEEQIDNFLERLATTNEWGGQESISAAAHILQRKIELYYENGPVISFNREAVVFGVIKIAYRLAVRKSRNRVRNHYDWVLHRLSMPRSSSAASGTLEQPVTQVTRMQDNMGLNDSLVGLDPERLTNEAEADESWRTQWIFASWNVRGCTEEEKRNDMDLFFFQKGYQIIGLQETRMIQCSIQTENFWWFNVNNEEVRSRMGGGTAIMVSKKLFKEGMFRRISDDSCSYMLEVFGEKVVFLSCYVRSEASVESGEFHKIRNFLLTLPAALARNVVIVGDFNAHIGIRDRTDQDKGIFGNNLHHDICNANGLGLKSLLHGFRLKDQLTFSTSPSVRVTWSKGRSMSQIDHVLMSRMEFMKLPRVKAFFDGELRSDHKMVVCVCLKKDQQGMPPVSRSQQRPDKRKSQDQVRAAKKPRFDLERLKDDEEREKYQTQVDRLLAINSVADEHCVEENWKRVEASVMGAAKATLKTQGSPPTPRREQAHKQHFIAQQRVLADRNNRSLRAEARKAAKEKRNAYKAHFADKVDKFLEDIKNESSLAQMNLTFRFVKMHKRMGENKNRTFISIRKWEEKLASNTSAEQGDQLNLLPEDDGRSPGQEPSLEEVRQILWATRNKGAPGLDGMRNEFLKYGSEALLEELTKLLKEVFRTNQIPSSWNTTLQVPIPKAFDNVDTSKAIPILQDLGASKALINRILKACLRESTSVQWFGQRTTTRKKSRGIKQGCPISPDIFILILHHVLTTLKDLWPELQLGQGHNIKLPCILGYADDLLVILDKEEDVEKLLDLIIPLLASIGLELNTKKTKVLYRDPYDTNNTAPDTMKKFGKYELAVVTTLKYLGAYITSSLTRGSTTSERINKAYKAFHHLCSFLTEHKLKWEVVKKLYHCLITPVATYGMEVSTILKRNRNSLRRMENSMLLILRDLSLEDGSEPESNKAAAAEVDTVEPVANGFLEEEEDLLDLESGRGRSESLHTAGEAEEGRAGSGRSRDESERVPSGESQSEGGADGEHEGVASNNPHIAPNWLDNRTINNKIRSARFNFLAHVIRSPEGGILKAALEYKIPLPKKRGRPAYTVRNNMFSDIERSKIPLGVIHEAAMDKNKMKALTKSLFINMVESEYEVSSEDSDEDSDGSLLSSDFAGFSDENGPDVFDD</sequence>
<dbReference type="Gene3D" id="3.60.10.10">
    <property type="entry name" value="Endonuclease/exonuclease/phosphatase"/>
    <property type="match status" value="1"/>
</dbReference>
<evidence type="ECO:0000313" key="5">
    <source>
        <dbReference type="Proteomes" id="UP001562425"/>
    </source>
</evidence>
<dbReference type="Gene3D" id="3.90.70.80">
    <property type="match status" value="1"/>
</dbReference>
<feature type="compositionally biased region" description="Polar residues" evidence="1">
    <location>
        <begin position="654"/>
        <end position="663"/>
    </location>
</feature>
<dbReference type="GO" id="GO:0071897">
    <property type="term" value="P:DNA biosynthetic process"/>
    <property type="evidence" value="ECO:0007669"/>
    <property type="project" value="UniProtKB-ARBA"/>
</dbReference>
<dbReference type="PANTHER" id="PTHR47027">
    <property type="entry name" value="REVERSE TRANSCRIPTASE DOMAIN-CONTAINING PROTEIN"/>
    <property type="match status" value="1"/>
</dbReference>
<dbReference type="Pfam" id="PF02338">
    <property type="entry name" value="OTU"/>
    <property type="match status" value="1"/>
</dbReference>
<dbReference type="EMBL" id="JBEHCU010005288">
    <property type="protein sequence ID" value="KAL1400304.1"/>
    <property type="molecule type" value="Genomic_DNA"/>
</dbReference>
<reference evidence="4 5" key="1">
    <citation type="submission" date="2024-05" db="EMBL/GenBank/DDBJ databases">
        <title>Culex pipiens pipiens assembly and annotation.</title>
        <authorList>
            <person name="Alout H."/>
            <person name="Durand T."/>
        </authorList>
    </citation>
    <scope>NUCLEOTIDE SEQUENCE [LARGE SCALE GENOMIC DNA]</scope>
    <source>
        <strain evidence="4">HA-2024</strain>
        <tissue evidence="4">Whole body</tissue>
    </source>
</reference>
<dbReference type="AlphaFoldDB" id="A0ABD1DPJ3"/>
<comment type="caution">
    <text evidence="4">The sequence shown here is derived from an EMBL/GenBank/DDBJ whole genome shotgun (WGS) entry which is preliminary data.</text>
</comment>